<dbReference type="InterPro" id="IPR035892">
    <property type="entry name" value="C2_domain_sf"/>
</dbReference>
<dbReference type="HOGENOM" id="CLU_084957_0_0_1"/>
<keyword evidence="5" id="KW-1185">Reference proteome</keyword>
<dbReference type="Ensembl" id="ENSTNIT00000005665.1">
    <property type="protein sequence ID" value="ENSTNIP00000005518.1"/>
    <property type="gene ID" value="ENSTNIG00000002950.1"/>
</dbReference>
<dbReference type="GeneTree" id="ENSGT00940000165511"/>
<evidence type="ECO:0000256" key="1">
    <source>
        <dbReference type="ARBA" id="ARBA00004172"/>
    </source>
</evidence>
<dbReference type="PANTHER" id="PTHR15746:SF22">
    <property type="entry name" value="RAB11 FAMILY-INTERACTING PROTEIN 1"/>
    <property type="match status" value="1"/>
</dbReference>
<dbReference type="GO" id="GO:0055037">
    <property type="term" value="C:recycling endosome"/>
    <property type="evidence" value="ECO:0007669"/>
    <property type="project" value="UniProtKB-SubCell"/>
</dbReference>
<sequence length="242" mass="26798">QVAKEKFSTSVAEKSVSPVWKEGASFDLPLFHSSNAKRCTLYISVMHQSHVGLDKFLGQAVVNLLEVFDNKSCKKNKIYLKIPQIAIAAQIEHNQYNNKMWKITMLFRPAHSFSKLKEKVSRRKKNGLSDSASAIVSSSSHVLTDSEGEVDTQSLKQSSGVKKQSKLKTFFAPKSNLQRNISQSLSTIRTFADKNLSPSGSCSSGLDGESLKDENAFKFLGHEQTPRFDSRISQGPVTLLDG</sequence>
<keyword evidence="2" id="KW-0967">Endosome</keyword>
<dbReference type="InterPro" id="IPR000008">
    <property type="entry name" value="C2_dom"/>
</dbReference>
<accession>H3CB96</accession>
<dbReference type="Proteomes" id="UP000007303">
    <property type="component" value="Unassembled WGS sequence"/>
</dbReference>
<evidence type="ECO:0000256" key="2">
    <source>
        <dbReference type="ARBA" id="ARBA00022753"/>
    </source>
</evidence>
<dbReference type="PANTHER" id="PTHR15746">
    <property type="entry name" value="RAB11-RELATED"/>
    <property type="match status" value="1"/>
</dbReference>
<evidence type="ECO:0000313" key="4">
    <source>
        <dbReference type="Ensembl" id="ENSTNIP00000005518.1"/>
    </source>
</evidence>
<protein>
    <recommendedName>
        <fullName evidence="3">C2 domain-containing protein</fullName>
    </recommendedName>
</protein>
<evidence type="ECO:0000313" key="5">
    <source>
        <dbReference type="Proteomes" id="UP000007303"/>
    </source>
</evidence>
<reference evidence="5" key="1">
    <citation type="journal article" date="2004" name="Nature">
        <title>Genome duplication in the teleost fish Tetraodon nigroviridis reveals the early vertebrate proto-karyotype.</title>
        <authorList>
            <person name="Jaillon O."/>
            <person name="Aury J.-M."/>
            <person name="Brunet F."/>
            <person name="Petit J.-L."/>
            <person name="Stange-Thomann N."/>
            <person name="Mauceli E."/>
            <person name="Bouneau L."/>
            <person name="Fischer C."/>
            <person name="Ozouf-Costaz C."/>
            <person name="Bernot A."/>
            <person name="Nicaud S."/>
            <person name="Jaffe D."/>
            <person name="Fisher S."/>
            <person name="Lutfalla G."/>
            <person name="Dossat C."/>
            <person name="Segurens B."/>
            <person name="Dasilva C."/>
            <person name="Salanoubat M."/>
            <person name="Levy M."/>
            <person name="Boudet N."/>
            <person name="Castellano S."/>
            <person name="Anthouard V."/>
            <person name="Jubin C."/>
            <person name="Castelli V."/>
            <person name="Katinka M."/>
            <person name="Vacherie B."/>
            <person name="Biemont C."/>
            <person name="Skalli Z."/>
            <person name="Cattolico L."/>
            <person name="Poulain J."/>
            <person name="De Berardinis V."/>
            <person name="Cruaud C."/>
            <person name="Duprat S."/>
            <person name="Brottier P."/>
            <person name="Coutanceau J.-P."/>
            <person name="Gouzy J."/>
            <person name="Parra G."/>
            <person name="Lardier G."/>
            <person name="Chapple C."/>
            <person name="McKernan K.J."/>
            <person name="McEwan P."/>
            <person name="Bosak S."/>
            <person name="Kellis M."/>
            <person name="Volff J.-N."/>
            <person name="Guigo R."/>
            <person name="Zody M.C."/>
            <person name="Mesirov J."/>
            <person name="Lindblad-Toh K."/>
            <person name="Birren B."/>
            <person name="Nusbaum C."/>
            <person name="Kahn D."/>
            <person name="Robinson-Rechavi M."/>
            <person name="Laudet V."/>
            <person name="Schachter V."/>
            <person name="Quetier F."/>
            <person name="Saurin W."/>
            <person name="Scarpelli C."/>
            <person name="Wincker P."/>
            <person name="Lander E.S."/>
            <person name="Weissenbach J."/>
            <person name="Roest Crollius H."/>
        </authorList>
    </citation>
    <scope>NUCLEOTIDE SEQUENCE [LARGE SCALE GENOMIC DNA]</scope>
</reference>
<dbReference type="InterPro" id="IPR037789">
    <property type="entry name" value="FIP_classI"/>
</dbReference>
<dbReference type="Gene3D" id="2.60.40.150">
    <property type="entry name" value="C2 domain"/>
    <property type="match status" value="1"/>
</dbReference>
<dbReference type="PROSITE" id="PS50004">
    <property type="entry name" value="C2"/>
    <property type="match status" value="1"/>
</dbReference>
<feature type="domain" description="C2" evidence="3">
    <location>
        <begin position="1"/>
        <end position="77"/>
    </location>
</feature>
<evidence type="ECO:0000259" key="3">
    <source>
        <dbReference type="PROSITE" id="PS50004"/>
    </source>
</evidence>
<dbReference type="Pfam" id="PF00168">
    <property type="entry name" value="C2"/>
    <property type="match status" value="1"/>
</dbReference>
<organism evidence="4 5">
    <name type="scientific">Tetraodon nigroviridis</name>
    <name type="common">Spotted green pufferfish</name>
    <name type="synonym">Chelonodon nigroviridis</name>
    <dbReference type="NCBI Taxonomy" id="99883"/>
    <lineage>
        <taxon>Eukaryota</taxon>
        <taxon>Metazoa</taxon>
        <taxon>Chordata</taxon>
        <taxon>Craniata</taxon>
        <taxon>Vertebrata</taxon>
        <taxon>Euteleostomi</taxon>
        <taxon>Actinopterygii</taxon>
        <taxon>Neopterygii</taxon>
        <taxon>Teleostei</taxon>
        <taxon>Neoteleostei</taxon>
        <taxon>Acanthomorphata</taxon>
        <taxon>Eupercaria</taxon>
        <taxon>Tetraodontiformes</taxon>
        <taxon>Tetradontoidea</taxon>
        <taxon>Tetraodontidae</taxon>
        <taxon>Tetraodon</taxon>
    </lineage>
</organism>
<name>H3CB96_TETNG</name>
<dbReference type="GO" id="GO:0031267">
    <property type="term" value="F:small GTPase binding"/>
    <property type="evidence" value="ECO:0007669"/>
    <property type="project" value="InterPro"/>
</dbReference>
<dbReference type="AlphaFoldDB" id="H3CB96"/>
<comment type="subcellular location">
    <subcellularLocation>
        <location evidence="1">Recycling endosome</location>
    </subcellularLocation>
</comment>
<reference evidence="4" key="2">
    <citation type="submission" date="2025-08" db="UniProtKB">
        <authorList>
            <consortium name="Ensembl"/>
        </authorList>
    </citation>
    <scope>IDENTIFICATION</scope>
</reference>
<reference evidence="4" key="3">
    <citation type="submission" date="2025-09" db="UniProtKB">
        <authorList>
            <consortium name="Ensembl"/>
        </authorList>
    </citation>
    <scope>IDENTIFICATION</scope>
</reference>
<proteinExistence type="predicted"/>
<dbReference type="GO" id="GO:0045055">
    <property type="term" value="P:regulated exocytosis"/>
    <property type="evidence" value="ECO:0007669"/>
    <property type="project" value="TreeGrafter"/>
</dbReference>
<dbReference type="SUPFAM" id="SSF49562">
    <property type="entry name" value="C2 domain (Calcium/lipid-binding domain, CaLB)"/>
    <property type="match status" value="1"/>
</dbReference>